<dbReference type="AlphaFoldDB" id="A0A415D507"/>
<evidence type="ECO:0000259" key="1">
    <source>
        <dbReference type="Pfam" id="PF21847"/>
    </source>
</evidence>
<dbReference type="Pfam" id="PF21847">
    <property type="entry name" value="DUF6906"/>
    <property type="match status" value="1"/>
</dbReference>
<evidence type="ECO:0000313" key="2">
    <source>
        <dbReference type="EMBL" id="RHJ61145.1"/>
    </source>
</evidence>
<dbReference type="RefSeq" id="WP_118279132.1">
    <property type="nucleotide sequence ID" value="NZ_JAQDJO010000017.1"/>
</dbReference>
<comment type="caution">
    <text evidence="2">The sequence shown here is derived from an EMBL/GenBank/DDBJ whole genome shotgun (WGS) entry which is preliminary data.</text>
</comment>
<feature type="domain" description="DUF6906" evidence="1">
    <location>
        <begin position="1"/>
        <end position="45"/>
    </location>
</feature>
<dbReference type="Proteomes" id="UP000285832">
    <property type="component" value="Unassembled WGS sequence"/>
</dbReference>
<gene>
    <name evidence="2" type="ORF">DW116_08195</name>
</gene>
<accession>A0A415D507</accession>
<protein>
    <recommendedName>
        <fullName evidence="1">DUF6906 domain-containing protein</fullName>
    </recommendedName>
</protein>
<evidence type="ECO:0000313" key="3">
    <source>
        <dbReference type="Proteomes" id="UP000285832"/>
    </source>
</evidence>
<organism evidence="2 3">
    <name type="scientific">[Ruminococcus] lactaris</name>
    <dbReference type="NCBI Taxonomy" id="46228"/>
    <lineage>
        <taxon>Bacteria</taxon>
        <taxon>Bacillati</taxon>
        <taxon>Bacillota</taxon>
        <taxon>Clostridia</taxon>
        <taxon>Lachnospirales</taxon>
        <taxon>Lachnospiraceae</taxon>
        <taxon>Mediterraneibacter</taxon>
    </lineage>
</organism>
<dbReference type="EMBL" id="QRMI01000018">
    <property type="protein sequence ID" value="RHJ61145.1"/>
    <property type="molecule type" value="Genomic_DNA"/>
</dbReference>
<proteinExistence type="predicted"/>
<sequence length="61" mass="7136">MKQPKKLTRQNKILLEKVGLNPEEWINLLEDNLYLHIVRKNSDKRVVKIIDKKKGDIIGGN</sequence>
<dbReference type="InterPro" id="IPR054201">
    <property type="entry name" value="DUF6906"/>
</dbReference>
<reference evidence="2 3" key="1">
    <citation type="submission" date="2018-08" db="EMBL/GenBank/DDBJ databases">
        <title>A genome reference for cultivated species of the human gut microbiota.</title>
        <authorList>
            <person name="Zou Y."/>
            <person name="Xue W."/>
            <person name="Luo G."/>
        </authorList>
    </citation>
    <scope>NUCLEOTIDE SEQUENCE [LARGE SCALE GENOMIC DNA]</scope>
    <source>
        <strain evidence="2 3">AM09-9</strain>
    </source>
</reference>
<name>A0A415D507_9FIRM</name>